<evidence type="ECO:0000313" key="2">
    <source>
        <dbReference type="Proteomes" id="UP000249377"/>
    </source>
</evidence>
<dbReference type="AlphaFoldDB" id="A0A328UF83"/>
<gene>
    <name evidence="1" type="ORF">DPQ25_02910</name>
</gene>
<accession>A0A328UF83</accession>
<sequence>MRLKNEELAVLLKETAAALPDNASPDQVLSTCDFYWQRKSQAMLKALEERLIQVVKRLPKLSGMSDAEQMAIIVQTMESIT</sequence>
<evidence type="ECO:0000313" key="1">
    <source>
        <dbReference type="EMBL" id="RAQ30467.1"/>
    </source>
</evidence>
<name>A0A328UF83_9FIRM</name>
<organism evidence="1 2">
    <name type="scientific">Hydrogeniiclostridium mannosilyticum</name>
    <dbReference type="NCBI Taxonomy" id="2764322"/>
    <lineage>
        <taxon>Bacteria</taxon>
        <taxon>Bacillati</taxon>
        <taxon>Bacillota</taxon>
        <taxon>Clostridia</taxon>
        <taxon>Eubacteriales</taxon>
        <taxon>Acutalibacteraceae</taxon>
        <taxon>Hydrogeniiclostridium</taxon>
    </lineage>
</organism>
<keyword evidence="2" id="KW-1185">Reference proteome</keyword>
<dbReference type="EMBL" id="QLYR01000001">
    <property type="protein sequence ID" value="RAQ30467.1"/>
    <property type="molecule type" value="Genomic_DNA"/>
</dbReference>
<proteinExistence type="predicted"/>
<dbReference type="RefSeq" id="WP_112331664.1">
    <property type="nucleotide sequence ID" value="NZ_JADPHD010000001.1"/>
</dbReference>
<comment type="caution">
    <text evidence="1">The sequence shown here is derived from an EMBL/GenBank/DDBJ whole genome shotgun (WGS) entry which is preliminary data.</text>
</comment>
<dbReference type="Proteomes" id="UP000249377">
    <property type="component" value="Unassembled WGS sequence"/>
</dbReference>
<protein>
    <submittedName>
        <fullName evidence="1">Uncharacterized protein</fullName>
    </submittedName>
</protein>
<reference evidence="1 2" key="1">
    <citation type="submission" date="2018-06" db="EMBL/GenBank/DDBJ databases">
        <title>Noncontiguous genome sequence of Ruminococcaceae bacterium ASD2818.</title>
        <authorList>
            <person name="Chaplin A.V."/>
            <person name="Sokolova S.R."/>
            <person name="Kochetkova T.O."/>
            <person name="Goltsov A.Y."/>
            <person name="Trofimov D.Y."/>
            <person name="Efimov B.A."/>
        </authorList>
    </citation>
    <scope>NUCLEOTIDE SEQUENCE [LARGE SCALE GENOMIC DNA]</scope>
    <source>
        <strain evidence="1 2">ASD2818</strain>
    </source>
</reference>